<feature type="region of interest" description="Disordered" evidence="1">
    <location>
        <begin position="189"/>
        <end position="247"/>
    </location>
</feature>
<dbReference type="AlphaFoldDB" id="A0A5M3N958"/>
<feature type="region of interest" description="Disordered" evidence="1">
    <location>
        <begin position="148"/>
        <end position="176"/>
    </location>
</feature>
<dbReference type="EMBL" id="JH711573">
    <property type="protein sequence ID" value="EIW87381.1"/>
    <property type="molecule type" value="Genomic_DNA"/>
</dbReference>
<dbReference type="OrthoDB" id="6019304at2759"/>
<evidence type="ECO:0000256" key="1">
    <source>
        <dbReference type="SAM" id="MobiDB-lite"/>
    </source>
</evidence>
<evidence type="ECO:0000313" key="3">
    <source>
        <dbReference type="Proteomes" id="UP000053558"/>
    </source>
</evidence>
<proteinExistence type="predicted"/>
<protein>
    <submittedName>
        <fullName evidence="2">Uncharacterized protein</fullName>
    </submittedName>
</protein>
<gene>
    <name evidence="2" type="ORF">CONPUDRAFT_149414</name>
</gene>
<dbReference type="KEGG" id="cput:CONPUDRAFT_149414"/>
<accession>A0A5M3N958</accession>
<name>A0A5M3N958_CONPW</name>
<feature type="region of interest" description="Disordered" evidence="1">
    <location>
        <begin position="326"/>
        <end position="353"/>
    </location>
</feature>
<organism evidence="2 3">
    <name type="scientific">Coniophora puteana (strain RWD-64-598)</name>
    <name type="common">Brown rot fungus</name>
    <dbReference type="NCBI Taxonomy" id="741705"/>
    <lineage>
        <taxon>Eukaryota</taxon>
        <taxon>Fungi</taxon>
        <taxon>Dikarya</taxon>
        <taxon>Basidiomycota</taxon>
        <taxon>Agaricomycotina</taxon>
        <taxon>Agaricomycetes</taxon>
        <taxon>Agaricomycetidae</taxon>
        <taxon>Boletales</taxon>
        <taxon>Coniophorineae</taxon>
        <taxon>Coniophoraceae</taxon>
        <taxon>Coniophora</taxon>
    </lineage>
</organism>
<comment type="caution">
    <text evidence="2">The sequence shown here is derived from an EMBL/GenBank/DDBJ whole genome shotgun (WGS) entry which is preliminary data.</text>
</comment>
<feature type="compositionally biased region" description="Polar residues" evidence="1">
    <location>
        <begin position="331"/>
        <end position="347"/>
    </location>
</feature>
<reference evidence="3" key="1">
    <citation type="journal article" date="2012" name="Science">
        <title>The Paleozoic origin of enzymatic lignin decomposition reconstructed from 31 fungal genomes.</title>
        <authorList>
            <person name="Floudas D."/>
            <person name="Binder M."/>
            <person name="Riley R."/>
            <person name="Barry K."/>
            <person name="Blanchette R.A."/>
            <person name="Henrissat B."/>
            <person name="Martinez A.T."/>
            <person name="Otillar R."/>
            <person name="Spatafora J.W."/>
            <person name="Yadav J.S."/>
            <person name="Aerts A."/>
            <person name="Benoit I."/>
            <person name="Boyd A."/>
            <person name="Carlson A."/>
            <person name="Copeland A."/>
            <person name="Coutinho P.M."/>
            <person name="de Vries R.P."/>
            <person name="Ferreira P."/>
            <person name="Findley K."/>
            <person name="Foster B."/>
            <person name="Gaskell J."/>
            <person name="Glotzer D."/>
            <person name="Gorecki P."/>
            <person name="Heitman J."/>
            <person name="Hesse C."/>
            <person name="Hori C."/>
            <person name="Igarashi K."/>
            <person name="Jurgens J.A."/>
            <person name="Kallen N."/>
            <person name="Kersten P."/>
            <person name="Kohler A."/>
            <person name="Kuees U."/>
            <person name="Kumar T.K.A."/>
            <person name="Kuo A."/>
            <person name="LaButti K."/>
            <person name="Larrondo L.F."/>
            <person name="Lindquist E."/>
            <person name="Ling A."/>
            <person name="Lombard V."/>
            <person name="Lucas S."/>
            <person name="Lundell T."/>
            <person name="Martin R."/>
            <person name="McLaughlin D.J."/>
            <person name="Morgenstern I."/>
            <person name="Morin E."/>
            <person name="Murat C."/>
            <person name="Nagy L.G."/>
            <person name="Nolan M."/>
            <person name="Ohm R.A."/>
            <person name="Patyshakuliyeva A."/>
            <person name="Rokas A."/>
            <person name="Ruiz-Duenas F.J."/>
            <person name="Sabat G."/>
            <person name="Salamov A."/>
            <person name="Samejima M."/>
            <person name="Schmutz J."/>
            <person name="Slot J.C."/>
            <person name="St John F."/>
            <person name="Stenlid J."/>
            <person name="Sun H."/>
            <person name="Sun S."/>
            <person name="Syed K."/>
            <person name="Tsang A."/>
            <person name="Wiebenga A."/>
            <person name="Young D."/>
            <person name="Pisabarro A."/>
            <person name="Eastwood D.C."/>
            <person name="Martin F."/>
            <person name="Cullen D."/>
            <person name="Grigoriev I.V."/>
            <person name="Hibbett D.S."/>
        </authorList>
    </citation>
    <scope>NUCLEOTIDE SEQUENCE [LARGE SCALE GENOMIC DNA]</scope>
    <source>
        <strain evidence="3">RWD-64-598 SS2</strain>
    </source>
</reference>
<evidence type="ECO:0000313" key="2">
    <source>
        <dbReference type="EMBL" id="EIW87381.1"/>
    </source>
</evidence>
<dbReference type="RefSeq" id="XP_007763884.1">
    <property type="nucleotide sequence ID" value="XM_007765694.1"/>
</dbReference>
<keyword evidence="3" id="KW-1185">Reference proteome</keyword>
<dbReference type="Proteomes" id="UP000053558">
    <property type="component" value="Unassembled WGS sequence"/>
</dbReference>
<sequence length="498" mass="53404">MSKAPSQSPTVAVGALPDWAVAAGLSWPSTTLHAQLFLDALTIRLNAIIEASARWGIEGVYVATLKAEIDAAMPALSYIGMLRSSYGEDGFFVSIPPILRWLKRAGGPAGLVSLAVAKGSRLHKEQAGWVPRYPDGLPTPPYGPYSWWNPDVGESDRDDSVVESEVLQSTPPRVARHGQVGAVHSTRLAAGATAKHAAVSNVDGGSSTRKRRATADVRTPTSKKKRRFQALPVHQAQVRKPARGGRLSAADRTALKQLRHPTCPDARARADEYHDGDEYMPNGAHCTKCIANGEQECFKKPGLACWPCKWKRKLCSLEKEKPATRVRTERASSSAKSARGNTATPSTVHKRKYGDIDNNAAPLPSIDHSVVNNADVVDDADADAEMRGVVVEESDGDDTTGLDVIGDAHNDSARSTNAVAYQGVGRHVTLARQLTSAATLLSSGLPSVGTALSRRRACNCWPVNTALRCYGAFTNLGSRSHHGEIPFFHCNTILTSVS</sequence>
<dbReference type="GeneID" id="19202589"/>